<sequence length="381" mass="44578">MQVIFLKPAVISGILCIMFLVSLLVRNPETKRRPDPQLFRYHPIFTDLITLRSRYKLQPDEVAFPLAFSLQIYTDIDLAVRLLRAIYRPHNTYCIHVDKKSLPGYFSTMQKAAELIGENVFLVPNESRFFVEWGGLSTLEADIMCSRLLLAKSRTWKYWINLTGHEFPLRTNWELVTALKAMNHTNIVIGSLNPREPWRTPPPTLTKFKVRWSKGTAHVAVRREFVEYVNKNPRATELLEALRKWESARRALTFSDELYFSTLNHNPSVFPIPGAYLGPEGSELKNPPILRHKIWHFDRRPCGSWEWQRQICIFGVDDVPALKSSVYFFANKFVADFQPEAYDQMEQWLEFKVNYEAINNHFHESFRPEIYSELEIASNHL</sequence>
<evidence type="ECO:0000256" key="3">
    <source>
        <dbReference type="ARBA" id="ARBA00022676"/>
    </source>
</evidence>
<keyword evidence="9" id="KW-0325">Glycoprotein</keyword>
<dbReference type="Pfam" id="PF02485">
    <property type="entry name" value="Branch"/>
    <property type="match status" value="1"/>
</dbReference>
<dbReference type="PANTHER" id="PTHR19297">
    <property type="entry name" value="GLYCOSYLTRANSFERASE 14 FAMILY MEMBER"/>
    <property type="match status" value="1"/>
</dbReference>
<keyword evidence="5 11" id="KW-0812">Transmembrane</keyword>
<dbReference type="AlphaFoldDB" id="A0AAV2TUG2"/>
<evidence type="ECO:0000256" key="11">
    <source>
        <dbReference type="SAM" id="Phobius"/>
    </source>
</evidence>
<evidence type="ECO:0000256" key="5">
    <source>
        <dbReference type="ARBA" id="ARBA00022692"/>
    </source>
</evidence>
<organism evidence="12 13">
    <name type="scientific">Calicophoron daubneyi</name>
    <name type="common">Rumen fluke</name>
    <name type="synonym">Paramphistomum daubneyi</name>
    <dbReference type="NCBI Taxonomy" id="300641"/>
    <lineage>
        <taxon>Eukaryota</taxon>
        <taxon>Metazoa</taxon>
        <taxon>Spiralia</taxon>
        <taxon>Lophotrochozoa</taxon>
        <taxon>Platyhelminthes</taxon>
        <taxon>Trematoda</taxon>
        <taxon>Digenea</taxon>
        <taxon>Plagiorchiida</taxon>
        <taxon>Pronocephalata</taxon>
        <taxon>Paramphistomoidea</taxon>
        <taxon>Paramphistomidae</taxon>
        <taxon>Calicophoron</taxon>
    </lineage>
</organism>
<evidence type="ECO:0000256" key="7">
    <source>
        <dbReference type="ARBA" id="ARBA00022989"/>
    </source>
</evidence>
<evidence type="ECO:0000256" key="2">
    <source>
        <dbReference type="ARBA" id="ARBA00004922"/>
    </source>
</evidence>
<name>A0AAV2TUG2_CALDB</name>
<dbReference type="Proteomes" id="UP001497525">
    <property type="component" value="Unassembled WGS sequence"/>
</dbReference>
<reference evidence="12" key="1">
    <citation type="submission" date="2024-06" db="EMBL/GenBank/DDBJ databases">
        <authorList>
            <person name="Liu X."/>
            <person name="Lenzi L."/>
            <person name="Haldenby T S."/>
            <person name="Uol C."/>
        </authorList>
    </citation>
    <scope>NUCLEOTIDE SEQUENCE</scope>
</reference>
<comment type="pathway">
    <text evidence="2">Protein modification; protein glycosylation.</text>
</comment>
<dbReference type="PANTHER" id="PTHR19297:SF185">
    <property type="entry name" value="BETA-1,3-GALACTOSYL-O-GLYCOSYL-GLYCOPROTEIN BETA-1,6-N-ACETYLGLUCOSAMINYLTRANSFERASE 3"/>
    <property type="match status" value="1"/>
</dbReference>
<evidence type="ECO:0000313" key="12">
    <source>
        <dbReference type="EMBL" id="CAL5140238.1"/>
    </source>
</evidence>
<evidence type="ECO:0000256" key="8">
    <source>
        <dbReference type="ARBA" id="ARBA00023136"/>
    </source>
</evidence>
<comment type="caution">
    <text evidence="12">The sequence shown here is derived from an EMBL/GenBank/DDBJ whole genome shotgun (WGS) entry which is preliminary data.</text>
</comment>
<evidence type="ECO:0000256" key="6">
    <source>
        <dbReference type="ARBA" id="ARBA00022968"/>
    </source>
</evidence>
<accession>A0AAV2TUG2</accession>
<evidence type="ECO:0000256" key="9">
    <source>
        <dbReference type="ARBA" id="ARBA00023180"/>
    </source>
</evidence>
<evidence type="ECO:0000256" key="10">
    <source>
        <dbReference type="ARBA" id="ARBA00038150"/>
    </source>
</evidence>
<evidence type="ECO:0000256" key="1">
    <source>
        <dbReference type="ARBA" id="ARBA00004606"/>
    </source>
</evidence>
<gene>
    <name evidence="12" type="ORF">CDAUBV1_LOCUS15409</name>
</gene>
<comment type="subcellular location">
    <subcellularLocation>
        <location evidence="1">Membrane</location>
        <topology evidence="1">Single-pass type II membrane protein</topology>
    </subcellularLocation>
</comment>
<proteinExistence type="inferred from homology"/>
<keyword evidence="8 11" id="KW-0472">Membrane</keyword>
<comment type="similarity">
    <text evidence="10">Belongs to the glycosyltransferase 14 family.</text>
</comment>
<keyword evidence="7 11" id="KW-1133">Transmembrane helix</keyword>
<feature type="transmembrane region" description="Helical" evidence="11">
    <location>
        <begin position="6"/>
        <end position="25"/>
    </location>
</feature>
<protein>
    <submittedName>
        <fullName evidence="12">Uncharacterized protein</fullName>
    </submittedName>
</protein>
<keyword evidence="3" id="KW-0328">Glycosyltransferase</keyword>
<evidence type="ECO:0000256" key="4">
    <source>
        <dbReference type="ARBA" id="ARBA00022679"/>
    </source>
</evidence>
<evidence type="ECO:0000313" key="13">
    <source>
        <dbReference type="Proteomes" id="UP001497525"/>
    </source>
</evidence>
<dbReference type="InterPro" id="IPR003406">
    <property type="entry name" value="Glyco_trans_14"/>
</dbReference>
<dbReference type="EMBL" id="CAXLJL010000711">
    <property type="protein sequence ID" value="CAL5140238.1"/>
    <property type="molecule type" value="Genomic_DNA"/>
</dbReference>
<dbReference type="GO" id="GO:0016020">
    <property type="term" value="C:membrane"/>
    <property type="evidence" value="ECO:0007669"/>
    <property type="project" value="UniProtKB-SubCell"/>
</dbReference>
<dbReference type="GO" id="GO:0008375">
    <property type="term" value="F:acetylglucosaminyltransferase activity"/>
    <property type="evidence" value="ECO:0007669"/>
    <property type="project" value="TreeGrafter"/>
</dbReference>
<keyword evidence="4" id="KW-0808">Transferase</keyword>
<keyword evidence="6" id="KW-0735">Signal-anchor</keyword>